<keyword evidence="1" id="KW-0175">Coiled coil</keyword>
<dbReference type="EMBL" id="JAINUG010000321">
    <property type="protein sequence ID" value="KAJ8378422.1"/>
    <property type="molecule type" value="Genomic_DNA"/>
</dbReference>
<accession>A0AAD7RDX9</accession>
<gene>
    <name evidence="2" type="ORF">AAFF_G00243100</name>
</gene>
<name>A0AAD7RDX9_9TELE</name>
<sequence length="174" mass="20243">MRKAINDRVGKMIYNIKENRSKKQAATAAKLRDCQGKEGGGSLSRLQEELADVQRKLSVYETQMGLNILRLSDLMKEKMDMQKEMDGLQCKLRESEDRCVWSEGQVDQLKSSSESNQREEQGFHKRLYNIMLRALGMARGFRQQSSEQGRHRLQDRQLTEEMSLLELEDKEENV</sequence>
<organism evidence="2 3">
    <name type="scientific">Aldrovandia affinis</name>
    <dbReference type="NCBI Taxonomy" id="143900"/>
    <lineage>
        <taxon>Eukaryota</taxon>
        <taxon>Metazoa</taxon>
        <taxon>Chordata</taxon>
        <taxon>Craniata</taxon>
        <taxon>Vertebrata</taxon>
        <taxon>Euteleostomi</taxon>
        <taxon>Actinopterygii</taxon>
        <taxon>Neopterygii</taxon>
        <taxon>Teleostei</taxon>
        <taxon>Notacanthiformes</taxon>
        <taxon>Halosauridae</taxon>
        <taxon>Aldrovandia</taxon>
    </lineage>
</organism>
<comment type="caution">
    <text evidence="2">The sequence shown here is derived from an EMBL/GenBank/DDBJ whole genome shotgun (WGS) entry which is preliminary data.</text>
</comment>
<evidence type="ECO:0000256" key="1">
    <source>
        <dbReference type="SAM" id="Coils"/>
    </source>
</evidence>
<evidence type="ECO:0000313" key="2">
    <source>
        <dbReference type="EMBL" id="KAJ8378422.1"/>
    </source>
</evidence>
<protein>
    <submittedName>
        <fullName evidence="2">Uncharacterized protein</fullName>
    </submittedName>
</protein>
<reference evidence="2" key="1">
    <citation type="journal article" date="2023" name="Science">
        <title>Genome structures resolve the early diversification of teleost fishes.</title>
        <authorList>
            <person name="Parey E."/>
            <person name="Louis A."/>
            <person name="Montfort J."/>
            <person name="Bouchez O."/>
            <person name="Roques C."/>
            <person name="Iampietro C."/>
            <person name="Lluch J."/>
            <person name="Castinel A."/>
            <person name="Donnadieu C."/>
            <person name="Desvignes T."/>
            <person name="Floi Bucao C."/>
            <person name="Jouanno E."/>
            <person name="Wen M."/>
            <person name="Mejri S."/>
            <person name="Dirks R."/>
            <person name="Jansen H."/>
            <person name="Henkel C."/>
            <person name="Chen W.J."/>
            <person name="Zahm M."/>
            <person name="Cabau C."/>
            <person name="Klopp C."/>
            <person name="Thompson A.W."/>
            <person name="Robinson-Rechavi M."/>
            <person name="Braasch I."/>
            <person name="Lecointre G."/>
            <person name="Bobe J."/>
            <person name="Postlethwait J.H."/>
            <person name="Berthelot C."/>
            <person name="Roest Crollius H."/>
            <person name="Guiguen Y."/>
        </authorList>
    </citation>
    <scope>NUCLEOTIDE SEQUENCE</scope>
    <source>
        <strain evidence="2">NC1722</strain>
    </source>
</reference>
<keyword evidence="3" id="KW-1185">Reference proteome</keyword>
<proteinExistence type="predicted"/>
<dbReference type="Proteomes" id="UP001221898">
    <property type="component" value="Unassembled WGS sequence"/>
</dbReference>
<feature type="coiled-coil region" evidence="1">
    <location>
        <begin position="43"/>
        <end position="98"/>
    </location>
</feature>
<evidence type="ECO:0000313" key="3">
    <source>
        <dbReference type="Proteomes" id="UP001221898"/>
    </source>
</evidence>
<dbReference type="AlphaFoldDB" id="A0AAD7RDX9"/>